<gene>
    <name evidence="2" type="ORF">CLV63_10845</name>
</gene>
<keyword evidence="1" id="KW-0472">Membrane</keyword>
<dbReference type="EMBL" id="PYGA01000008">
    <property type="protein sequence ID" value="PSK97327.1"/>
    <property type="molecule type" value="Genomic_DNA"/>
</dbReference>
<reference evidence="2 3" key="1">
    <citation type="submission" date="2018-03" db="EMBL/GenBank/DDBJ databases">
        <title>Genomic Encyclopedia of Archaeal and Bacterial Type Strains, Phase II (KMG-II): from individual species to whole genera.</title>
        <authorList>
            <person name="Goeker M."/>
        </authorList>
    </citation>
    <scope>NUCLEOTIDE SEQUENCE [LARGE SCALE GENOMIC DNA]</scope>
    <source>
        <strain evidence="2 3">DSM 45312</strain>
    </source>
</reference>
<keyword evidence="1" id="KW-0812">Transmembrane</keyword>
<evidence type="ECO:0000256" key="1">
    <source>
        <dbReference type="SAM" id="Phobius"/>
    </source>
</evidence>
<evidence type="ECO:0000313" key="3">
    <source>
        <dbReference type="Proteomes" id="UP000240542"/>
    </source>
</evidence>
<accession>A0A2P8DJC6</accession>
<evidence type="ECO:0000313" key="2">
    <source>
        <dbReference type="EMBL" id="PSK97327.1"/>
    </source>
</evidence>
<feature type="transmembrane region" description="Helical" evidence="1">
    <location>
        <begin position="46"/>
        <end position="71"/>
    </location>
</feature>
<dbReference type="InterPro" id="IPR021414">
    <property type="entry name" value="DUF3054"/>
</dbReference>
<protein>
    <recommendedName>
        <fullName evidence="4">DUF3054 family protein</fullName>
    </recommendedName>
</protein>
<keyword evidence="1" id="KW-1133">Transmembrane helix</keyword>
<feature type="transmembrane region" description="Helical" evidence="1">
    <location>
        <begin position="12"/>
        <end position="34"/>
    </location>
</feature>
<keyword evidence="3" id="KW-1185">Reference proteome</keyword>
<dbReference type="RefSeq" id="WP_106583231.1">
    <property type="nucleotide sequence ID" value="NZ_PYGA01000008.1"/>
</dbReference>
<name>A0A2P8DJC6_9ACTN</name>
<evidence type="ECO:0008006" key="4">
    <source>
        <dbReference type="Google" id="ProtNLM"/>
    </source>
</evidence>
<feature type="transmembrane region" description="Helical" evidence="1">
    <location>
        <begin position="111"/>
        <end position="135"/>
    </location>
</feature>
<dbReference type="Proteomes" id="UP000240542">
    <property type="component" value="Unassembled WGS sequence"/>
</dbReference>
<dbReference type="OrthoDB" id="3698172at2"/>
<sequence>MRAPFFALRPGGTAVPTPWAVLFDLACVTVFVAVGRANHHEAGVLLGLLGTAWPFAAALALAWALAGAAALARGPAAPGPARVLANGALIWAVTVAGGLALRVAAGAGGAPLSFAVVTTLFLAVTMLGWRAAALVPAGRAARRGRAAPTS</sequence>
<feature type="transmembrane region" description="Helical" evidence="1">
    <location>
        <begin position="83"/>
        <end position="105"/>
    </location>
</feature>
<dbReference type="Pfam" id="PF11255">
    <property type="entry name" value="DUF3054"/>
    <property type="match status" value="1"/>
</dbReference>
<proteinExistence type="predicted"/>
<comment type="caution">
    <text evidence="2">The sequence shown here is derived from an EMBL/GenBank/DDBJ whole genome shotgun (WGS) entry which is preliminary data.</text>
</comment>
<dbReference type="AlphaFoldDB" id="A0A2P8DJC6"/>
<organism evidence="2 3">
    <name type="scientific">Murinocardiopsis flavida</name>
    <dbReference type="NCBI Taxonomy" id="645275"/>
    <lineage>
        <taxon>Bacteria</taxon>
        <taxon>Bacillati</taxon>
        <taxon>Actinomycetota</taxon>
        <taxon>Actinomycetes</taxon>
        <taxon>Streptosporangiales</taxon>
        <taxon>Nocardiopsidaceae</taxon>
        <taxon>Murinocardiopsis</taxon>
    </lineage>
</organism>